<dbReference type="NCBIfam" id="TIGR00451">
    <property type="entry name" value="unchar_dom_2"/>
    <property type="match status" value="1"/>
</dbReference>
<sequence length="212" mass="23880">MFKKDVAIAGKTNVKSSVQRKIRERILETYPLLEPHIDTLMHKSEKGQMESISIRLSDRSLPFYIIKYTPKDSDGEPIKGTSKIEPLFYETKDHLIPHLKLVHKYPDCFYRLRVDRGAIRFVLSGATLMAPGLTSEGGRLPSEDFEGEDERFGDVDLERGLVVVVEAEGKENACLVGALKVGTAKLREEKKGPAIEDGWHYVGDGLWKLPLD</sequence>
<keyword evidence="1 2" id="KW-0963">Cytoplasm</keyword>
<comment type="function">
    <text evidence="2">Involved in translation.</text>
</comment>
<dbReference type="AlphaFoldDB" id="A0A9P4TYQ9"/>
<evidence type="ECO:0000313" key="5">
    <source>
        <dbReference type="Proteomes" id="UP000800235"/>
    </source>
</evidence>
<evidence type="ECO:0000313" key="4">
    <source>
        <dbReference type="EMBL" id="KAF2430566.1"/>
    </source>
</evidence>
<dbReference type="GO" id="GO:0001731">
    <property type="term" value="P:formation of translation preinitiation complex"/>
    <property type="evidence" value="ECO:0007669"/>
    <property type="project" value="TreeGrafter"/>
</dbReference>
<gene>
    <name evidence="4" type="ORF">EJ08DRAFT_633667</name>
</gene>
<dbReference type="Gene3D" id="3.10.400.20">
    <property type="match status" value="1"/>
</dbReference>
<name>A0A9P4TYQ9_9PEZI</name>
<dbReference type="OrthoDB" id="10249667at2759"/>
<evidence type="ECO:0000256" key="1">
    <source>
        <dbReference type="ARBA" id="ARBA00022490"/>
    </source>
</evidence>
<comment type="subcellular location">
    <subcellularLocation>
        <location evidence="2">Cytoplasm</location>
    </subcellularLocation>
</comment>
<dbReference type="GO" id="GO:0005737">
    <property type="term" value="C:cytoplasm"/>
    <property type="evidence" value="ECO:0007669"/>
    <property type="project" value="UniProtKB-SubCell"/>
</dbReference>
<feature type="domain" description="Pre-PUA" evidence="3">
    <location>
        <begin position="2"/>
        <end position="67"/>
    </location>
</feature>
<reference evidence="4" key="1">
    <citation type="journal article" date="2020" name="Stud. Mycol.">
        <title>101 Dothideomycetes genomes: a test case for predicting lifestyles and emergence of pathogens.</title>
        <authorList>
            <person name="Haridas S."/>
            <person name="Albert R."/>
            <person name="Binder M."/>
            <person name="Bloem J."/>
            <person name="Labutti K."/>
            <person name="Salamov A."/>
            <person name="Andreopoulos B."/>
            <person name="Baker S."/>
            <person name="Barry K."/>
            <person name="Bills G."/>
            <person name="Bluhm B."/>
            <person name="Cannon C."/>
            <person name="Castanera R."/>
            <person name="Culley D."/>
            <person name="Daum C."/>
            <person name="Ezra D."/>
            <person name="Gonzalez J."/>
            <person name="Henrissat B."/>
            <person name="Kuo A."/>
            <person name="Liang C."/>
            <person name="Lipzen A."/>
            <person name="Lutzoni F."/>
            <person name="Magnuson J."/>
            <person name="Mondo S."/>
            <person name="Nolan M."/>
            <person name="Ohm R."/>
            <person name="Pangilinan J."/>
            <person name="Park H.-J."/>
            <person name="Ramirez L."/>
            <person name="Alfaro M."/>
            <person name="Sun H."/>
            <person name="Tritt A."/>
            <person name="Yoshinaga Y."/>
            <person name="Zwiers L.-H."/>
            <person name="Turgeon B."/>
            <person name="Goodwin S."/>
            <person name="Spatafora J."/>
            <person name="Crous P."/>
            <person name="Grigoriev I."/>
        </authorList>
    </citation>
    <scope>NUCLEOTIDE SEQUENCE</scope>
    <source>
        <strain evidence="4">CBS 130266</strain>
    </source>
</reference>
<comment type="similarity">
    <text evidence="2">Belongs to the TMA20 family.</text>
</comment>
<protein>
    <recommendedName>
        <fullName evidence="2">Translation machinery-associated protein 20</fullName>
    </recommendedName>
</protein>
<dbReference type="InterPro" id="IPR015947">
    <property type="entry name" value="PUA-like_sf"/>
</dbReference>
<dbReference type="PROSITE" id="PS50890">
    <property type="entry name" value="PUA"/>
    <property type="match status" value="1"/>
</dbReference>
<organism evidence="4 5">
    <name type="scientific">Tothia fuscella</name>
    <dbReference type="NCBI Taxonomy" id="1048955"/>
    <lineage>
        <taxon>Eukaryota</taxon>
        <taxon>Fungi</taxon>
        <taxon>Dikarya</taxon>
        <taxon>Ascomycota</taxon>
        <taxon>Pezizomycotina</taxon>
        <taxon>Dothideomycetes</taxon>
        <taxon>Pleosporomycetidae</taxon>
        <taxon>Venturiales</taxon>
        <taxon>Cylindrosympodiaceae</taxon>
        <taxon>Tothia</taxon>
    </lineage>
</organism>
<dbReference type="Pfam" id="PF17832">
    <property type="entry name" value="Pre-PUA"/>
    <property type="match status" value="1"/>
</dbReference>
<dbReference type="Proteomes" id="UP000800235">
    <property type="component" value="Unassembled WGS sequence"/>
</dbReference>
<evidence type="ECO:0000256" key="2">
    <source>
        <dbReference type="PIRNR" id="PIRNR005067"/>
    </source>
</evidence>
<dbReference type="SUPFAM" id="SSF88697">
    <property type="entry name" value="PUA domain-like"/>
    <property type="match status" value="1"/>
</dbReference>
<proteinExistence type="inferred from homology"/>
<dbReference type="InterPro" id="IPR004521">
    <property type="entry name" value="Uncharacterised_CHP00451"/>
</dbReference>
<dbReference type="EMBL" id="MU007038">
    <property type="protein sequence ID" value="KAF2430566.1"/>
    <property type="molecule type" value="Genomic_DNA"/>
</dbReference>
<evidence type="ECO:0000259" key="3">
    <source>
        <dbReference type="Pfam" id="PF17832"/>
    </source>
</evidence>
<dbReference type="GO" id="GO:0003723">
    <property type="term" value="F:RNA binding"/>
    <property type="evidence" value="ECO:0007669"/>
    <property type="project" value="InterPro"/>
</dbReference>
<dbReference type="InterPro" id="IPR016437">
    <property type="entry name" value="MCT-1/Tma20"/>
</dbReference>
<dbReference type="PIRSF" id="PIRSF005067">
    <property type="entry name" value="Tma_RNA-bind_prd"/>
    <property type="match status" value="1"/>
</dbReference>
<dbReference type="PANTHER" id="PTHR22798:SF0">
    <property type="entry name" value="MALIGNANT T-CELL-AMPLIFIED SEQUENCE 1"/>
    <property type="match status" value="1"/>
</dbReference>
<comment type="caution">
    <text evidence="4">The sequence shown here is derived from an EMBL/GenBank/DDBJ whole genome shotgun (WGS) entry which is preliminary data.</text>
</comment>
<dbReference type="InterPro" id="IPR041366">
    <property type="entry name" value="Pre-PUA"/>
</dbReference>
<accession>A0A9P4TYQ9</accession>
<dbReference type="PANTHER" id="PTHR22798">
    <property type="entry name" value="MCT-1 PROTEIN"/>
    <property type="match status" value="1"/>
</dbReference>
<keyword evidence="5" id="KW-1185">Reference proteome</keyword>